<accession>A0ABX1VFQ8</accession>
<comment type="caution">
    <text evidence="1">The sequence shown here is derived from an EMBL/GenBank/DDBJ whole genome shotgun (WGS) entry which is preliminary data.</text>
</comment>
<gene>
    <name evidence="1" type="ORF">LzC2_29410</name>
</gene>
<organism evidence="1 2">
    <name type="scientific">Alienimonas chondri</name>
    <dbReference type="NCBI Taxonomy" id="2681879"/>
    <lineage>
        <taxon>Bacteria</taxon>
        <taxon>Pseudomonadati</taxon>
        <taxon>Planctomycetota</taxon>
        <taxon>Planctomycetia</taxon>
        <taxon>Planctomycetales</taxon>
        <taxon>Planctomycetaceae</taxon>
        <taxon>Alienimonas</taxon>
    </lineage>
</organism>
<evidence type="ECO:0000313" key="2">
    <source>
        <dbReference type="Proteomes" id="UP000609651"/>
    </source>
</evidence>
<dbReference type="Pfam" id="PF08843">
    <property type="entry name" value="AbiEii"/>
    <property type="match status" value="1"/>
</dbReference>
<reference evidence="1 2" key="1">
    <citation type="journal article" date="2020" name="Syst. Appl. Microbiol.">
        <title>Alienimonas chondri sp. nov., a novel planctomycete isolated from the biofilm of the red alga Chondrus crispus.</title>
        <authorList>
            <person name="Vitorino I."/>
            <person name="Albuquerque L."/>
            <person name="Wiegand S."/>
            <person name="Kallscheuer N."/>
            <person name="da Costa M.S."/>
            <person name="Lobo-da-Cunha A."/>
            <person name="Jogler C."/>
            <person name="Lage O.M."/>
        </authorList>
    </citation>
    <scope>NUCLEOTIDE SEQUENCE [LARGE SCALE GENOMIC DNA]</scope>
    <source>
        <strain evidence="1 2">LzC2</strain>
    </source>
</reference>
<evidence type="ECO:0000313" key="1">
    <source>
        <dbReference type="EMBL" id="NNJ26846.1"/>
    </source>
</evidence>
<sequence>MFATGSLSLREFVSQEPHPAAIVQAAVLEFLSGRDDAVVFGAQAVNAYVSESRSTEDVDVLTTRGEDFAEELRQFLNDRFGFAVRVRSVRGGIGYRVYQKRKEGNRHLVDVRPVETFPPTRDVGGVTVVAPAELIANKVASAHARGERAKGDTDRRDLKMCLLAFPELKTETGPVRDRLIANGASDEALAAWSEWVARTIEPEGEDDDMDW</sequence>
<dbReference type="EMBL" id="WTPX01000102">
    <property type="protein sequence ID" value="NNJ26846.1"/>
    <property type="molecule type" value="Genomic_DNA"/>
</dbReference>
<protein>
    <recommendedName>
        <fullName evidence="3">Nucleotidyl transferase AbiEii/AbiGii toxin family protein</fullName>
    </recommendedName>
</protein>
<evidence type="ECO:0008006" key="3">
    <source>
        <dbReference type="Google" id="ProtNLM"/>
    </source>
</evidence>
<dbReference type="RefSeq" id="WP_171188277.1">
    <property type="nucleotide sequence ID" value="NZ_WTPX01000102.1"/>
</dbReference>
<keyword evidence="2" id="KW-1185">Reference proteome</keyword>
<proteinExistence type="predicted"/>
<name>A0ABX1VFQ8_9PLAN</name>
<dbReference type="Proteomes" id="UP000609651">
    <property type="component" value="Unassembled WGS sequence"/>
</dbReference>
<dbReference type="InterPro" id="IPR014942">
    <property type="entry name" value="AbiEii"/>
</dbReference>